<dbReference type="PANTHER" id="PTHR34612:SF6">
    <property type="entry name" value="GLYCOSIDE HYDROLASE 131 CATALYTIC N-TERMINAL DOMAIN-CONTAINING PROTEIN"/>
    <property type="match status" value="1"/>
</dbReference>
<feature type="domain" description="Glycoside hydrolase 131 catalytic N-terminal" evidence="3">
    <location>
        <begin position="18"/>
        <end position="249"/>
    </location>
</feature>
<organism evidence="4 5">
    <name type="scientific">Cylindrodendrum hubeiense</name>
    <dbReference type="NCBI Taxonomy" id="595255"/>
    <lineage>
        <taxon>Eukaryota</taxon>
        <taxon>Fungi</taxon>
        <taxon>Dikarya</taxon>
        <taxon>Ascomycota</taxon>
        <taxon>Pezizomycotina</taxon>
        <taxon>Sordariomycetes</taxon>
        <taxon>Hypocreomycetidae</taxon>
        <taxon>Hypocreales</taxon>
        <taxon>Nectriaceae</taxon>
        <taxon>Cylindrodendrum</taxon>
    </lineage>
</organism>
<dbReference type="OrthoDB" id="120072at2759"/>
<keyword evidence="5" id="KW-1185">Reference proteome</keyword>
<name>A0A9P5LC31_9HYPO</name>
<protein>
    <recommendedName>
        <fullName evidence="3">Glycoside hydrolase 131 catalytic N-terminal domain-containing protein</fullName>
    </recommendedName>
</protein>
<dbReference type="EMBL" id="JAANBB010000018">
    <property type="protein sequence ID" value="KAF7555731.1"/>
    <property type="molecule type" value="Genomic_DNA"/>
</dbReference>
<dbReference type="Gene3D" id="2.60.120.1160">
    <property type="match status" value="1"/>
</dbReference>
<dbReference type="InterPro" id="IPR041524">
    <property type="entry name" value="GH131_N"/>
</dbReference>
<feature type="compositionally biased region" description="Basic residues" evidence="1">
    <location>
        <begin position="391"/>
        <end position="402"/>
    </location>
</feature>
<evidence type="ECO:0000313" key="5">
    <source>
        <dbReference type="Proteomes" id="UP000722485"/>
    </source>
</evidence>
<feature type="compositionally biased region" description="Low complexity" evidence="1">
    <location>
        <begin position="368"/>
        <end position="383"/>
    </location>
</feature>
<dbReference type="Proteomes" id="UP000722485">
    <property type="component" value="Unassembled WGS sequence"/>
</dbReference>
<dbReference type="AlphaFoldDB" id="A0A9P5LC31"/>
<proteinExistence type="predicted"/>
<dbReference type="PANTHER" id="PTHR34612">
    <property type="entry name" value="GH131_N DOMAIN-CONTAINING PROTEIN"/>
    <property type="match status" value="1"/>
</dbReference>
<accession>A0A9P5LC31</accession>
<keyword evidence="2" id="KW-0732">Signal</keyword>
<evidence type="ECO:0000256" key="2">
    <source>
        <dbReference type="SAM" id="SignalP"/>
    </source>
</evidence>
<evidence type="ECO:0000256" key="1">
    <source>
        <dbReference type="SAM" id="MobiDB-lite"/>
    </source>
</evidence>
<evidence type="ECO:0000259" key="3">
    <source>
        <dbReference type="Pfam" id="PF18271"/>
    </source>
</evidence>
<reference evidence="4" key="1">
    <citation type="submission" date="2020-03" db="EMBL/GenBank/DDBJ databases">
        <title>Draft Genome Sequence of Cylindrodendrum hubeiense.</title>
        <authorList>
            <person name="Buettner E."/>
            <person name="Kellner H."/>
        </authorList>
    </citation>
    <scope>NUCLEOTIDE SEQUENCE</scope>
    <source>
        <strain evidence="4">IHI 201604</strain>
    </source>
</reference>
<dbReference type="Pfam" id="PF18271">
    <property type="entry name" value="GH131_N"/>
    <property type="match status" value="1"/>
</dbReference>
<feature type="signal peptide" evidence="2">
    <location>
        <begin position="1"/>
        <end position="16"/>
    </location>
</feature>
<evidence type="ECO:0000313" key="4">
    <source>
        <dbReference type="EMBL" id="KAF7555731.1"/>
    </source>
</evidence>
<feature type="region of interest" description="Disordered" evidence="1">
    <location>
        <begin position="368"/>
        <end position="402"/>
    </location>
</feature>
<feature type="chain" id="PRO_5040478834" description="Glycoside hydrolase 131 catalytic N-terminal domain-containing protein" evidence="2">
    <location>
        <begin position="17"/>
        <end position="402"/>
    </location>
</feature>
<sequence length="402" mass="42055">MKGFAAFASFAGLAAAEILWDGRFNDLESATDLESWSWSNQVGPYQYYIHGDGNVTEYVNLSADFANPADAGSSQGAKISLTDTAYWNGQTMRRTELIPQTTAAIAAGTVFYHFSIKRETENAPSLTREHQIAFFESHFTELKSGLLSGASGTEDKSLQWFVGGTSKWEVEWEASIWHNIAYEIDFTGKTVGLWHSTGATALKQVVAPVTASTSSNGADWHVGVLELANTDADADEDFYFSGVYIEDGDITTTFSGASGDSADTDSSSSAVAVASSTAIAAGTKTSAAVASTKVPVTTAALAETTTLVTLKTSAQTSVAQATSVAQVVSTAKAVSTAQAVSTAPATSAVPTTTSVVEVISAAETTATPTEAVATQSASSAVATPKQSSRCKLSRRARHRRSL</sequence>
<gene>
    <name evidence="4" type="ORF">G7Z17_g2015</name>
</gene>
<comment type="caution">
    <text evidence="4">The sequence shown here is derived from an EMBL/GenBank/DDBJ whole genome shotgun (WGS) entry which is preliminary data.</text>
</comment>